<dbReference type="PANTHER" id="PTHR36512">
    <property type="entry name" value="D-AMINOPEPTIDASE"/>
    <property type="match status" value="1"/>
</dbReference>
<gene>
    <name evidence="2" type="ORF">SAMN05446037_102146</name>
</gene>
<dbReference type="PANTHER" id="PTHR36512:SF3">
    <property type="entry name" value="BLR5678 PROTEIN"/>
    <property type="match status" value="1"/>
</dbReference>
<dbReference type="InterPro" id="IPR005321">
    <property type="entry name" value="Peptidase_S58_DmpA"/>
</dbReference>
<proteinExistence type="inferred from homology"/>
<keyword evidence="2" id="KW-0031">Aminopeptidase</keyword>
<dbReference type="EMBL" id="FZOJ01000021">
    <property type="protein sequence ID" value="SNS79450.1"/>
    <property type="molecule type" value="Genomic_DNA"/>
</dbReference>
<evidence type="ECO:0000256" key="1">
    <source>
        <dbReference type="ARBA" id="ARBA00007068"/>
    </source>
</evidence>
<dbReference type="RefSeq" id="WP_089284171.1">
    <property type="nucleotide sequence ID" value="NZ_FZOJ01000021.1"/>
</dbReference>
<dbReference type="Gene3D" id="3.60.70.12">
    <property type="entry name" value="L-amino peptidase D-ALA esterase/amidase"/>
    <property type="match status" value="1"/>
</dbReference>
<evidence type="ECO:0000313" key="3">
    <source>
        <dbReference type="Proteomes" id="UP000198304"/>
    </source>
</evidence>
<comment type="similarity">
    <text evidence="1">Belongs to the peptidase S58 family.</text>
</comment>
<evidence type="ECO:0000313" key="2">
    <source>
        <dbReference type="EMBL" id="SNS79450.1"/>
    </source>
</evidence>
<protein>
    <submittedName>
        <fullName evidence="2">L-aminopeptidase/D-esterase</fullName>
    </submittedName>
</protein>
<dbReference type="AlphaFoldDB" id="A0A239HDL0"/>
<name>A0A239HDL0_9FIRM</name>
<sequence>MQEIQFTDIEGIKVGHQQDLAAATGCTVVICEKGATGGVDVRGGAPGTRETDLLNPVNLVDKLHAVVLAGGSAFGLDAASGVMEYLEERKVGFDVGVTTVPIVASAVLFDLTVGDYKVRPDKAMGYAACENATNQHCPQGTIGAGTGATVGKFLGGDYAMKGGLGTYCIQVGDLKVGALVAVNCLGDVIDPKTGKIVAGALTSDYQSFANTESVMVQQYSSKKNLFNGNTTIGVIVTNADLSKAQANKIASMTHNGYARTMRPAHTMVDGDTIFTMATNKVAAEINVVGLLAAKAMEEAVQRAITEATSLVGIKSYKDLHG</sequence>
<dbReference type="SUPFAM" id="SSF56266">
    <property type="entry name" value="DmpA/ArgJ-like"/>
    <property type="match status" value="1"/>
</dbReference>
<dbReference type="GO" id="GO:0004177">
    <property type="term" value="F:aminopeptidase activity"/>
    <property type="evidence" value="ECO:0007669"/>
    <property type="project" value="UniProtKB-KW"/>
</dbReference>
<keyword evidence="3" id="KW-1185">Reference proteome</keyword>
<keyword evidence="2" id="KW-0645">Protease</keyword>
<accession>A0A239HDL0</accession>
<dbReference type="InterPro" id="IPR016117">
    <property type="entry name" value="ArgJ-like_dom_sf"/>
</dbReference>
<keyword evidence="2" id="KW-0378">Hydrolase</keyword>
<dbReference type="CDD" id="cd02252">
    <property type="entry name" value="nylC_like"/>
    <property type="match status" value="1"/>
</dbReference>
<dbReference type="Pfam" id="PF03576">
    <property type="entry name" value="Peptidase_S58"/>
    <property type="match status" value="1"/>
</dbReference>
<dbReference type="OrthoDB" id="9808347at2"/>
<dbReference type="Proteomes" id="UP000198304">
    <property type="component" value="Unassembled WGS sequence"/>
</dbReference>
<organism evidence="2 3">
    <name type="scientific">Anaerovirgula multivorans</name>
    <dbReference type="NCBI Taxonomy" id="312168"/>
    <lineage>
        <taxon>Bacteria</taxon>
        <taxon>Bacillati</taxon>
        <taxon>Bacillota</taxon>
        <taxon>Clostridia</taxon>
        <taxon>Peptostreptococcales</taxon>
        <taxon>Natronincolaceae</taxon>
        <taxon>Anaerovirgula</taxon>
    </lineage>
</organism>
<reference evidence="2 3" key="1">
    <citation type="submission" date="2017-06" db="EMBL/GenBank/DDBJ databases">
        <authorList>
            <person name="Kim H.J."/>
            <person name="Triplett B.A."/>
        </authorList>
    </citation>
    <scope>NUCLEOTIDE SEQUENCE [LARGE SCALE GENOMIC DNA]</scope>
    <source>
        <strain evidence="2 3">SCA</strain>
    </source>
</reference>